<reference evidence="1" key="1">
    <citation type="journal article" date="2014" name="Int. J. Syst. Evol. Microbiol.">
        <title>Complete genome sequence of Corynebacterium casei LMG S-19264T (=DSM 44701T), isolated from a smear-ripened cheese.</title>
        <authorList>
            <consortium name="US DOE Joint Genome Institute (JGI-PGF)"/>
            <person name="Walter F."/>
            <person name="Albersmeier A."/>
            <person name="Kalinowski J."/>
            <person name="Ruckert C."/>
        </authorList>
    </citation>
    <scope>NUCLEOTIDE SEQUENCE</scope>
    <source>
        <strain evidence="1">CGMCC 1.6293</strain>
    </source>
</reference>
<evidence type="ECO:0000313" key="2">
    <source>
        <dbReference type="Proteomes" id="UP000649829"/>
    </source>
</evidence>
<protein>
    <submittedName>
        <fullName evidence="1">Uncharacterized protein</fullName>
    </submittedName>
</protein>
<dbReference type="RefSeq" id="WP_268238636.1">
    <property type="nucleotide sequence ID" value="NZ_BMLF01000002.1"/>
</dbReference>
<gene>
    <name evidence="1" type="ORF">GCM10011534_27740</name>
</gene>
<accession>A0A917WHI1</accession>
<dbReference type="AlphaFoldDB" id="A0A917WHI1"/>
<dbReference type="Proteomes" id="UP000649829">
    <property type="component" value="Unassembled WGS sequence"/>
</dbReference>
<evidence type="ECO:0000313" key="1">
    <source>
        <dbReference type="EMBL" id="GGM04447.1"/>
    </source>
</evidence>
<reference evidence="1" key="2">
    <citation type="submission" date="2020-09" db="EMBL/GenBank/DDBJ databases">
        <authorList>
            <person name="Sun Q."/>
            <person name="Zhou Y."/>
        </authorList>
    </citation>
    <scope>NUCLEOTIDE SEQUENCE</scope>
    <source>
        <strain evidence="1">CGMCC 1.6293</strain>
    </source>
</reference>
<dbReference type="EMBL" id="BMLF01000002">
    <property type="protein sequence ID" value="GGM04447.1"/>
    <property type="molecule type" value="Genomic_DNA"/>
</dbReference>
<proteinExistence type="predicted"/>
<keyword evidence="2" id="KW-1185">Reference proteome</keyword>
<comment type="caution">
    <text evidence="1">The sequence shown here is derived from an EMBL/GenBank/DDBJ whole genome shotgun (WGS) entry which is preliminary data.</text>
</comment>
<organism evidence="1 2">
    <name type="scientific">Pseudooceanicola nanhaiensis</name>
    <dbReference type="NCBI Taxonomy" id="375761"/>
    <lineage>
        <taxon>Bacteria</taxon>
        <taxon>Pseudomonadati</taxon>
        <taxon>Pseudomonadota</taxon>
        <taxon>Alphaproteobacteria</taxon>
        <taxon>Rhodobacterales</taxon>
        <taxon>Paracoccaceae</taxon>
        <taxon>Pseudooceanicola</taxon>
    </lineage>
</organism>
<name>A0A917WHI1_9RHOB</name>
<sequence>MRTLILIAIAFVAGMVYERNRAAERCADRAGVLSDLLCKGTP</sequence>